<keyword evidence="8" id="KW-1185">Reference proteome</keyword>
<gene>
    <name evidence="7" type="ORF">SAMN04488007_2049</name>
</gene>
<evidence type="ECO:0000256" key="1">
    <source>
        <dbReference type="ARBA" id="ARBA00004370"/>
    </source>
</evidence>
<protein>
    <submittedName>
        <fullName evidence="7">Fatty acid hydroxylase superfamily protein</fullName>
    </submittedName>
</protein>
<evidence type="ECO:0000256" key="4">
    <source>
        <dbReference type="ARBA" id="ARBA00023136"/>
    </source>
</evidence>
<dbReference type="PANTHER" id="PTHR11863">
    <property type="entry name" value="STEROL DESATURASE"/>
    <property type="match status" value="1"/>
</dbReference>
<evidence type="ECO:0000256" key="2">
    <source>
        <dbReference type="ARBA" id="ARBA00022692"/>
    </source>
</evidence>
<reference evidence="8" key="1">
    <citation type="submission" date="2016-11" db="EMBL/GenBank/DDBJ databases">
        <authorList>
            <person name="Varghese N."/>
            <person name="Submissions S."/>
        </authorList>
    </citation>
    <scope>NUCLEOTIDE SEQUENCE [LARGE SCALE GENOMIC DNA]</scope>
    <source>
        <strain evidence="8">DSM 16478</strain>
    </source>
</reference>
<name>A0A1M6NGR3_9FLAO</name>
<comment type="subcellular location">
    <subcellularLocation>
        <location evidence="1">Membrane</location>
    </subcellularLocation>
</comment>
<feature type="transmembrane region" description="Helical" evidence="5">
    <location>
        <begin position="157"/>
        <end position="174"/>
    </location>
</feature>
<dbReference type="EMBL" id="FQZX01000001">
    <property type="protein sequence ID" value="SHJ94879.1"/>
    <property type="molecule type" value="Genomic_DNA"/>
</dbReference>
<dbReference type="RefSeq" id="WP_073243594.1">
    <property type="nucleotide sequence ID" value="NZ_CANLFZ010000001.1"/>
</dbReference>
<dbReference type="GO" id="GO:0008610">
    <property type="term" value="P:lipid biosynthetic process"/>
    <property type="evidence" value="ECO:0007669"/>
    <property type="project" value="InterPro"/>
</dbReference>
<feature type="transmembrane region" description="Helical" evidence="5">
    <location>
        <begin position="52"/>
        <end position="69"/>
    </location>
</feature>
<dbReference type="GO" id="GO:0016491">
    <property type="term" value="F:oxidoreductase activity"/>
    <property type="evidence" value="ECO:0007669"/>
    <property type="project" value="InterPro"/>
</dbReference>
<keyword evidence="4 5" id="KW-0472">Membrane</keyword>
<feature type="transmembrane region" description="Helical" evidence="5">
    <location>
        <begin position="12"/>
        <end position="32"/>
    </location>
</feature>
<dbReference type="OrthoDB" id="9770329at2"/>
<organism evidence="7 8">
    <name type="scientific">Maribacter aquivivus</name>
    <dbReference type="NCBI Taxonomy" id="228958"/>
    <lineage>
        <taxon>Bacteria</taxon>
        <taxon>Pseudomonadati</taxon>
        <taxon>Bacteroidota</taxon>
        <taxon>Flavobacteriia</taxon>
        <taxon>Flavobacteriales</taxon>
        <taxon>Flavobacteriaceae</taxon>
        <taxon>Maribacter</taxon>
    </lineage>
</organism>
<feature type="domain" description="Fatty acid hydroxylase" evidence="6">
    <location>
        <begin position="86"/>
        <end position="214"/>
    </location>
</feature>
<dbReference type="InterPro" id="IPR006694">
    <property type="entry name" value="Fatty_acid_hydroxylase"/>
</dbReference>
<accession>A0A1M6NGR3</accession>
<evidence type="ECO:0000256" key="3">
    <source>
        <dbReference type="ARBA" id="ARBA00022989"/>
    </source>
</evidence>
<evidence type="ECO:0000313" key="7">
    <source>
        <dbReference type="EMBL" id="SHJ94879.1"/>
    </source>
</evidence>
<evidence type="ECO:0000256" key="5">
    <source>
        <dbReference type="SAM" id="Phobius"/>
    </source>
</evidence>
<dbReference type="GO" id="GO:0005506">
    <property type="term" value="F:iron ion binding"/>
    <property type="evidence" value="ECO:0007669"/>
    <property type="project" value="InterPro"/>
</dbReference>
<dbReference type="STRING" id="228958.SAMN04488007_2049"/>
<dbReference type="Proteomes" id="UP000184314">
    <property type="component" value="Unassembled WGS sequence"/>
</dbReference>
<dbReference type="Pfam" id="PF04116">
    <property type="entry name" value="FA_hydroxylase"/>
    <property type="match status" value="1"/>
</dbReference>
<feature type="transmembrane region" description="Helical" evidence="5">
    <location>
        <begin position="81"/>
        <end position="108"/>
    </location>
</feature>
<proteinExistence type="predicted"/>
<keyword evidence="3 5" id="KW-1133">Transmembrane helix</keyword>
<evidence type="ECO:0000313" key="8">
    <source>
        <dbReference type="Proteomes" id="UP000184314"/>
    </source>
</evidence>
<dbReference type="InterPro" id="IPR050307">
    <property type="entry name" value="Sterol_Desaturase_Related"/>
</dbReference>
<dbReference type="AlphaFoldDB" id="A0A1M6NGR3"/>
<evidence type="ECO:0000259" key="6">
    <source>
        <dbReference type="Pfam" id="PF04116"/>
    </source>
</evidence>
<dbReference type="GO" id="GO:0016020">
    <property type="term" value="C:membrane"/>
    <property type="evidence" value="ECO:0007669"/>
    <property type="project" value="UniProtKB-SubCell"/>
</dbReference>
<sequence length="219" mass="25503">MHLLDNTKMFWGGLIAANILMYLCTIIISYTWSKVYNHTTLKLTKHDVFNSFIIVTANILVAIPGYFLFKNGNIQFTTTDNFFLDFALLFFAFDLVMYLLHLVSHFIWPFKKFHDTHHSHEYFNAISLYVMAPAESILFGLLLTACALFIQLNVYSFLVFIVLNWALGVIGHLNTNNIKQPLLFGNHVFHKTHHQHANSNFGFYTVIWDRVFGTYHKIK</sequence>
<feature type="transmembrane region" description="Helical" evidence="5">
    <location>
        <begin position="128"/>
        <end position="150"/>
    </location>
</feature>
<keyword evidence="2 5" id="KW-0812">Transmembrane</keyword>